<keyword evidence="10" id="KW-0325">Glycoprotein</keyword>
<dbReference type="CDD" id="cd01098">
    <property type="entry name" value="PAN_AP_plant"/>
    <property type="match status" value="1"/>
</dbReference>
<dbReference type="Pfam" id="PF01453">
    <property type="entry name" value="B_lectin"/>
    <property type="match status" value="1"/>
</dbReference>
<evidence type="ECO:0000313" key="23">
    <source>
        <dbReference type="Proteomes" id="UP001497516"/>
    </source>
</evidence>
<comment type="catalytic activity">
    <reaction evidence="11 13">
        <text>L-threonyl-[protein] + ATP = O-phospho-L-threonyl-[protein] + ADP + H(+)</text>
        <dbReference type="Rhea" id="RHEA:46608"/>
        <dbReference type="Rhea" id="RHEA-COMP:11060"/>
        <dbReference type="Rhea" id="RHEA-COMP:11605"/>
        <dbReference type="ChEBI" id="CHEBI:15378"/>
        <dbReference type="ChEBI" id="CHEBI:30013"/>
        <dbReference type="ChEBI" id="CHEBI:30616"/>
        <dbReference type="ChEBI" id="CHEBI:61977"/>
        <dbReference type="ChEBI" id="CHEBI:456216"/>
        <dbReference type="EC" id="2.7.11.1"/>
    </reaction>
</comment>
<evidence type="ECO:0000256" key="8">
    <source>
        <dbReference type="ARBA" id="ARBA00022840"/>
    </source>
</evidence>
<comment type="similarity">
    <text evidence="13">Belongs to the protein kinase superfamily. Ser/Thr protein kinase family.</text>
</comment>
<dbReference type="Pfam" id="PF07714">
    <property type="entry name" value="PK_Tyr_Ser-Thr"/>
    <property type="match status" value="1"/>
</dbReference>
<dbReference type="InterPro" id="IPR003609">
    <property type="entry name" value="Pan_app"/>
</dbReference>
<dbReference type="PIRSF" id="PIRSF000641">
    <property type="entry name" value="SRK"/>
    <property type="match status" value="1"/>
</dbReference>
<dbReference type="PANTHER" id="PTHR27002">
    <property type="entry name" value="RECEPTOR-LIKE SERINE/THREONINE-PROTEIN KINASE SD1-8"/>
    <property type="match status" value="1"/>
</dbReference>
<dbReference type="InterPro" id="IPR000858">
    <property type="entry name" value="S_locus_glycoprot_dom"/>
</dbReference>
<feature type="domain" description="EGF-like" evidence="19">
    <location>
        <begin position="299"/>
        <end position="338"/>
    </location>
</feature>
<feature type="domain" description="Bulb-type lectin" evidence="20">
    <location>
        <begin position="19"/>
        <end position="152"/>
    </location>
</feature>
<dbReference type="EC" id="2.7.11.1" evidence="13"/>
<comment type="subcellular location">
    <subcellularLocation>
        <location evidence="1">Cell membrane</location>
        <topology evidence="1">Single-pass type I membrane protein</topology>
    </subcellularLocation>
</comment>
<dbReference type="EMBL" id="OZ034819">
    <property type="protein sequence ID" value="CAL1397665.1"/>
    <property type="molecule type" value="Genomic_DNA"/>
</dbReference>
<keyword evidence="9 14" id="KW-1015">Disulfide bond</keyword>
<gene>
    <name evidence="22" type="ORF">LTRI10_LOCUS37945</name>
</gene>
<sequence>MNPLLLTFLLCLLPCFSSKDTITFDESLVDGQVIVSGGEKFSLGFFSPGSSSNRYLGIWFTQVSIQTVVWVANRDNPINDTSGVLSFDRSGRDLVLWCCAGTNATTSTTLWSAKIPASSSPVVGGKTMARLLDTGNLVLLLQQEPTKASDANNLEVWWQSFDHPTDTVLASMKLGLDRKTGINRVIRSWKSPDDPASGDTSYYLDPNGSPQLMLYKGRTKKWRSGMWNGIRWSGVAYMSRGFTSIFNTSVVNDDNESTVVWGVTDPTIIFRIYTHPSGNVRRATWNAQRGEWFESFYMPKDPCDYYGQCGPNGNCDPNRDAGEFVCSCIPGFEPKILADWSMNDGSSGCVRKRSRNSSCGRDGEGFLKLENAKVPDSMTGRLNKGMDLDMCRQECLKNCSCTAYASSDLASGIGCVTLYGDLLDTRVFADGGQDLYVRVDAIELDEYMNSLRGHADTRKRTMLPIVLVSVTAAIILIISIVYCLLRTKRKGNNGGSNGISQVTIFSINDIFTATANFSLDNKLGQGGFGSVYKGRLLDGREIAVKRLSRTSRQGIEEFKNEVQLVSKLQHNNLARLFGCCVHGEEKMLVYEYLPNKSLDFFIFDKIEGTGLDWKTRFNIIIGTARGLLYLHQDSRLKIIHRDLKASNVLLDATMNPKISDFGMARMFKHDQIEANTNRVVGTYGYMAPEYAMEGLYSMKSDVYSFGVMTLEIVSGRRSNHYNQESSSLGLIDLSWDMWKEGKALDVMDSSTIGLESYFKDQVMRCIQIGLLCIQESPKDRPTMSNVVFMLVNATSVLPSPKKPAFISKRKFVDPNSAAAAAGQTVPSINNVSITDLEAR</sequence>
<keyword evidence="14" id="KW-0245">EGF-like domain</keyword>
<comment type="catalytic activity">
    <reaction evidence="12 13">
        <text>L-seryl-[protein] + ATP = O-phospho-L-seryl-[protein] + ADP + H(+)</text>
        <dbReference type="Rhea" id="RHEA:17989"/>
        <dbReference type="Rhea" id="RHEA-COMP:9863"/>
        <dbReference type="Rhea" id="RHEA-COMP:11604"/>
        <dbReference type="ChEBI" id="CHEBI:15378"/>
        <dbReference type="ChEBI" id="CHEBI:29999"/>
        <dbReference type="ChEBI" id="CHEBI:30616"/>
        <dbReference type="ChEBI" id="CHEBI:83421"/>
        <dbReference type="ChEBI" id="CHEBI:456216"/>
        <dbReference type="EC" id="2.7.11.1"/>
    </reaction>
</comment>
<evidence type="ECO:0000259" key="20">
    <source>
        <dbReference type="PROSITE" id="PS50927"/>
    </source>
</evidence>
<evidence type="ECO:0000256" key="16">
    <source>
        <dbReference type="SAM" id="Phobius"/>
    </source>
</evidence>
<dbReference type="InterPro" id="IPR001480">
    <property type="entry name" value="Bulb-type_lectin_dom"/>
</dbReference>
<dbReference type="PROSITE" id="PS50011">
    <property type="entry name" value="PROTEIN_KINASE_DOM"/>
    <property type="match status" value="1"/>
</dbReference>
<dbReference type="Pfam" id="PF08276">
    <property type="entry name" value="PAN_2"/>
    <property type="match status" value="1"/>
</dbReference>
<keyword evidence="2" id="KW-1003">Cell membrane</keyword>
<dbReference type="GO" id="GO:0048544">
    <property type="term" value="P:recognition of pollen"/>
    <property type="evidence" value="ECO:0007669"/>
    <property type="project" value="InterPro"/>
</dbReference>
<feature type="domain" description="Apple" evidence="21">
    <location>
        <begin position="359"/>
        <end position="440"/>
    </location>
</feature>
<evidence type="ECO:0000256" key="6">
    <source>
        <dbReference type="ARBA" id="ARBA00022741"/>
    </source>
</evidence>
<dbReference type="InterPro" id="IPR011009">
    <property type="entry name" value="Kinase-like_dom_sf"/>
</dbReference>
<dbReference type="FunFam" id="1.10.510.10:FF:000060">
    <property type="entry name" value="G-type lectin S-receptor-like serine/threonine-protein kinase"/>
    <property type="match status" value="1"/>
</dbReference>
<evidence type="ECO:0000256" key="12">
    <source>
        <dbReference type="ARBA" id="ARBA00048679"/>
    </source>
</evidence>
<dbReference type="PANTHER" id="PTHR27002:SF981">
    <property type="entry name" value="NON-SPECIFIC SERINE_THREONINE PROTEIN KINASE"/>
    <property type="match status" value="1"/>
</dbReference>
<evidence type="ECO:0000256" key="13">
    <source>
        <dbReference type="PIRNR" id="PIRNR000641"/>
    </source>
</evidence>
<keyword evidence="5 17" id="KW-0732">Signal</keyword>
<evidence type="ECO:0000313" key="22">
    <source>
        <dbReference type="EMBL" id="CAL1397665.1"/>
    </source>
</evidence>
<evidence type="ECO:0000256" key="4">
    <source>
        <dbReference type="ARBA" id="ARBA00022679"/>
    </source>
</evidence>
<dbReference type="GO" id="GO:0004674">
    <property type="term" value="F:protein serine/threonine kinase activity"/>
    <property type="evidence" value="ECO:0007669"/>
    <property type="project" value="UniProtKB-KW"/>
</dbReference>
<evidence type="ECO:0000256" key="10">
    <source>
        <dbReference type="ARBA" id="ARBA00023180"/>
    </source>
</evidence>
<feature type="signal peptide" evidence="17">
    <location>
        <begin position="1"/>
        <end position="18"/>
    </location>
</feature>
<dbReference type="SUPFAM" id="SSF56112">
    <property type="entry name" value="Protein kinase-like (PK-like)"/>
    <property type="match status" value="1"/>
</dbReference>
<evidence type="ECO:0000259" key="18">
    <source>
        <dbReference type="PROSITE" id="PS50011"/>
    </source>
</evidence>
<dbReference type="PROSITE" id="PS00108">
    <property type="entry name" value="PROTEIN_KINASE_ST"/>
    <property type="match status" value="1"/>
</dbReference>
<evidence type="ECO:0000256" key="17">
    <source>
        <dbReference type="SAM" id="SignalP"/>
    </source>
</evidence>
<dbReference type="PROSITE" id="PS00107">
    <property type="entry name" value="PROTEIN_KINASE_ATP"/>
    <property type="match status" value="1"/>
</dbReference>
<feature type="domain" description="Protein kinase" evidence="18">
    <location>
        <begin position="517"/>
        <end position="797"/>
    </location>
</feature>
<evidence type="ECO:0000256" key="14">
    <source>
        <dbReference type="PROSITE-ProRule" id="PRU00076"/>
    </source>
</evidence>
<dbReference type="CDD" id="cd00054">
    <property type="entry name" value="EGF_CA"/>
    <property type="match status" value="1"/>
</dbReference>
<dbReference type="SUPFAM" id="SSF51110">
    <property type="entry name" value="alpha-D-mannose-specific plant lectins"/>
    <property type="match status" value="1"/>
</dbReference>
<dbReference type="GO" id="GO:0005524">
    <property type="term" value="F:ATP binding"/>
    <property type="evidence" value="ECO:0007669"/>
    <property type="project" value="UniProtKB-UniRule"/>
</dbReference>
<dbReference type="Pfam" id="PF00954">
    <property type="entry name" value="S_locus_glycop"/>
    <property type="match status" value="1"/>
</dbReference>
<dbReference type="InterPro" id="IPR036426">
    <property type="entry name" value="Bulb-type_lectin_dom_sf"/>
</dbReference>
<evidence type="ECO:0000256" key="2">
    <source>
        <dbReference type="ARBA" id="ARBA00022475"/>
    </source>
</evidence>
<evidence type="ECO:0000256" key="3">
    <source>
        <dbReference type="ARBA" id="ARBA00022527"/>
    </source>
</evidence>
<organism evidence="22 23">
    <name type="scientific">Linum trigynum</name>
    <dbReference type="NCBI Taxonomy" id="586398"/>
    <lineage>
        <taxon>Eukaryota</taxon>
        <taxon>Viridiplantae</taxon>
        <taxon>Streptophyta</taxon>
        <taxon>Embryophyta</taxon>
        <taxon>Tracheophyta</taxon>
        <taxon>Spermatophyta</taxon>
        <taxon>Magnoliopsida</taxon>
        <taxon>eudicotyledons</taxon>
        <taxon>Gunneridae</taxon>
        <taxon>Pentapetalae</taxon>
        <taxon>rosids</taxon>
        <taxon>fabids</taxon>
        <taxon>Malpighiales</taxon>
        <taxon>Linaceae</taxon>
        <taxon>Linum</taxon>
    </lineage>
</organism>
<dbReference type="PROSITE" id="PS50927">
    <property type="entry name" value="BULB_LECTIN"/>
    <property type="match status" value="1"/>
</dbReference>
<feature type="chain" id="PRO_5043965556" description="Receptor-like serine/threonine-protein kinase" evidence="17">
    <location>
        <begin position="19"/>
        <end position="839"/>
    </location>
</feature>
<dbReference type="PROSITE" id="PS50026">
    <property type="entry name" value="EGF_3"/>
    <property type="match status" value="1"/>
</dbReference>
<dbReference type="FunFam" id="2.90.10.10:FF:000005">
    <property type="entry name" value="G-type lectin S-receptor-like serine/threonine-protein kinase"/>
    <property type="match status" value="1"/>
</dbReference>
<proteinExistence type="inferred from homology"/>
<evidence type="ECO:0000259" key="19">
    <source>
        <dbReference type="PROSITE" id="PS50026"/>
    </source>
</evidence>
<keyword evidence="6 13" id="KW-0547">Nucleotide-binding</keyword>
<feature type="transmembrane region" description="Helical" evidence="16">
    <location>
        <begin position="462"/>
        <end position="485"/>
    </location>
</feature>
<dbReference type="GO" id="GO:0005886">
    <property type="term" value="C:plasma membrane"/>
    <property type="evidence" value="ECO:0007669"/>
    <property type="project" value="UniProtKB-SubCell"/>
</dbReference>
<dbReference type="InterPro" id="IPR000742">
    <property type="entry name" value="EGF"/>
</dbReference>
<dbReference type="Proteomes" id="UP001497516">
    <property type="component" value="Chromosome 6"/>
</dbReference>
<evidence type="ECO:0000256" key="1">
    <source>
        <dbReference type="ARBA" id="ARBA00004251"/>
    </source>
</evidence>
<evidence type="ECO:0000256" key="7">
    <source>
        <dbReference type="ARBA" id="ARBA00022777"/>
    </source>
</evidence>
<dbReference type="InterPro" id="IPR024171">
    <property type="entry name" value="SRK-like_kinase"/>
</dbReference>
<keyword evidence="7 13" id="KW-0418">Kinase</keyword>
<keyword evidence="16" id="KW-0812">Transmembrane</keyword>
<evidence type="ECO:0000256" key="11">
    <source>
        <dbReference type="ARBA" id="ARBA00047899"/>
    </source>
</evidence>
<accession>A0AAV2FHE4</accession>
<dbReference type="Gene3D" id="3.30.200.20">
    <property type="entry name" value="Phosphorylase Kinase, domain 1"/>
    <property type="match status" value="1"/>
</dbReference>
<reference evidence="22 23" key="1">
    <citation type="submission" date="2024-04" db="EMBL/GenBank/DDBJ databases">
        <authorList>
            <person name="Fracassetti M."/>
        </authorList>
    </citation>
    <scope>NUCLEOTIDE SEQUENCE [LARGE SCALE GENOMIC DNA]</scope>
</reference>
<dbReference type="CDD" id="cd00028">
    <property type="entry name" value="B_lectin"/>
    <property type="match status" value="1"/>
</dbReference>
<keyword evidence="23" id="KW-1185">Reference proteome</keyword>
<evidence type="ECO:0000256" key="5">
    <source>
        <dbReference type="ARBA" id="ARBA00022729"/>
    </source>
</evidence>
<dbReference type="SMART" id="SM00473">
    <property type="entry name" value="PAN_AP"/>
    <property type="match status" value="1"/>
</dbReference>
<protein>
    <recommendedName>
        <fullName evidence="13">Receptor-like serine/threonine-protein kinase</fullName>
        <ecNumber evidence="13">2.7.11.1</ecNumber>
    </recommendedName>
</protein>
<dbReference type="Gene3D" id="1.10.510.10">
    <property type="entry name" value="Transferase(Phosphotransferase) domain 1"/>
    <property type="match status" value="1"/>
</dbReference>
<keyword evidence="4 13" id="KW-0808">Transferase</keyword>
<dbReference type="Gene3D" id="2.90.10.10">
    <property type="entry name" value="Bulb-type lectin domain"/>
    <property type="match status" value="1"/>
</dbReference>
<dbReference type="AlphaFoldDB" id="A0AAV2FHE4"/>
<name>A0AAV2FHE4_9ROSI</name>
<comment type="caution">
    <text evidence="14">Lacks conserved residue(s) required for the propagation of feature annotation.</text>
</comment>
<dbReference type="InterPro" id="IPR001245">
    <property type="entry name" value="Ser-Thr/Tyr_kinase_cat_dom"/>
</dbReference>
<feature type="binding site" evidence="15">
    <location>
        <position position="545"/>
    </location>
    <ligand>
        <name>ATP</name>
        <dbReference type="ChEBI" id="CHEBI:30616"/>
    </ligand>
</feature>
<dbReference type="InterPro" id="IPR000719">
    <property type="entry name" value="Prot_kinase_dom"/>
</dbReference>
<dbReference type="SMART" id="SM00108">
    <property type="entry name" value="B_lectin"/>
    <property type="match status" value="1"/>
</dbReference>
<keyword evidence="3 13" id="KW-0723">Serine/threonine-protein kinase</keyword>
<dbReference type="PROSITE" id="PS50948">
    <property type="entry name" value="PAN"/>
    <property type="match status" value="1"/>
</dbReference>
<dbReference type="InterPro" id="IPR008271">
    <property type="entry name" value="Ser/Thr_kinase_AS"/>
</dbReference>
<evidence type="ECO:0000256" key="9">
    <source>
        <dbReference type="ARBA" id="ARBA00023157"/>
    </source>
</evidence>
<keyword evidence="16" id="KW-0472">Membrane</keyword>
<feature type="disulfide bond" evidence="14">
    <location>
        <begin position="309"/>
        <end position="326"/>
    </location>
</feature>
<evidence type="ECO:0000259" key="21">
    <source>
        <dbReference type="PROSITE" id="PS50948"/>
    </source>
</evidence>
<keyword evidence="16" id="KW-1133">Transmembrane helix</keyword>
<evidence type="ECO:0000256" key="15">
    <source>
        <dbReference type="PROSITE-ProRule" id="PRU10141"/>
    </source>
</evidence>
<dbReference type="FunFam" id="3.30.200.20:FF:000195">
    <property type="entry name" value="G-type lectin S-receptor-like serine/threonine-protein kinase"/>
    <property type="match status" value="1"/>
</dbReference>
<dbReference type="SMART" id="SM00220">
    <property type="entry name" value="S_TKc"/>
    <property type="match status" value="1"/>
</dbReference>
<dbReference type="InterPro" id="IPR017441">
    <property type="entry name" value="Protein_kinase_ATP_BS"/>
</dbReference>
<keyword evidence="8 13" id="KW-0067">ATP-binding</keyword>
<dbReference type="CDD" id="cd14066">
    <property type="entry name" value="STKc_IRAK"/>
    <property type="match status" value="1"/>
</dbReference>